<dbReference type="Proteomes" id="UP001156831">
    <property type="component" value="Unassembled WGS sequence"/>
</dbReference>
<sequence length="109" mass="11411">MPASNLAQCPPGDAGAHVTPLERGALLAAFEAPGHSLPRMGNGFVAMPARRAQSGAATGHSVTKRIALRLQRLDLVQFDDEFCPSRLTLTPAGCALAQQLLAPANEPTR</sequence>
<comment type="caution">
    <text evidence="1">The sequence shown here is derived from an EMBL/GenBank/DDBJ whole genome shotgun (WGS) entry which is preliminary data.</text>
</comment>
<protein>
    <recommendedName>
        <fullName evidence="3">ArsR family transcriptional regulator</fullName>
    </recommendedName>
</protein>
<dbReference type="RefSeq" id="WP_280603154.1">
    <property type="nucleotide sequence ID" value="NZ_JARXRN010000029.1"/>
</dbReference>
<evidence type="ECO:0000313" key="1">
    <source>
        <dbReference type="EMBL" id="MDH5832140.1"/>
    </source>
</evidence>
<evidence type="ECO:0008006" key="3">
    <source>
        <dbReference type="Google" id="ProtNLM"/>
    </source>
</evidence>
<accession>A0ABT6JNQ6</accession>
<organism evidence="1 2">
    <name type="scientific">Luteimonas rhizosphaericola</name>
    <dbReference type="NCBI Taxonomy" id="3042024"/>
    <lineage>
        <taxon>Bacteria</taxon>
        <taxon>Pseudomonadati</taxon>
        <taxon>Pseudomonadota</taxon>
        <taxon>Gammaproteobacteria</taxon>
        <taxon>Lysobacterales</taxon>
        <taxon>Lysobacteraceae</taxon>
        <taxon>Luteimonas</taxon>
    </lineage>
</organism>
<evidence type="ECO:0000313" key="2">
    <source>
        <dbReference type="Proteomes" id="UP001156831"/>
    </source>
</evidence>
<gene>
    <name evidence="1" type="ORF">QFW80_16605</name>
</gene>
<dbReference type="EMBL" id="JARXRN010000029">
    <property type="protein sequence ID" value="MDH5832140.1"/>
    <property type="molecule type" value="Genomic_DNA"/>
</dbReference>
<reference evidence="1 2" key="1">
    <citation type="submission" date="2023-04" db="EMBL/GenBank/DDBJ databases">
        <title>Luteimonas sp. M1R5S18.</title>
        <authorList>
            <person name="Sun J.-Q."/>
        </authorList>
    </citation>
    <scope>NUCLEOTIDE SEQUENCE [LARGE SCALE GENOMIC DNA]</scope>
    <source>
        <strain evidence="1 2">M1R5S18</strain>
    </source>
</reference>
<name>A0ABT6JNQ6_9GAMM</name>
<proteinExistence type="predicted"/>
<keyword evidence="2" id="KW-1185">Reference proteome</keyword>